<name>A0ABS4BQU3_9FLAO</name>
<proteinExistence type="predicted"/>
<accession>A0ABS4BQU3</accession>
<evidence type="ECO:0000313" key="2">
    <source>
        <dbReference type="Proteomes" id="UP000670776"/>
    </source>
</evidence>
<dbReference type="EMBL" id="JAGJCB010000001">
    <property type="protein sequence ID" value="MBP0902396.1"/>
    <property type="molecule type" value="Genomic_DNA"/>
</dbReference>
<keyword evidence="2" id="KW-1185">Reference proteome</keyword>
<dbReference type="RefSeq" id="WP_209651778.1">
    <property type="nucleotide sequence ID" value="NZ_JAGJCB010000001.1"/>
</dbReference>
<evidence type="ECO:0008006" key="3">
    <source>
        <dbReference type="Google" id="ProtNLM"/>
    </source>
</evidence>
<evidence type="ECO:0000313" key="1">
    <source>
        <dbReference type="EMBL" id="MBP0902396.1"/>
    </source>
</evidence>
<protein>
    <recommendedName>
        <fullName evidence="3">Transglycosylase-like protein with SLT domain</fullName>
    </recommendedName>
</protein>
<sequence>MAILFQEKVDAAFIAKAQEVADKLGIELNWLMAVIELETAGTFDPAITNSLGYTGLIQFGKQAADRIGTTQDKLRQMTAVQQLDYVYKYYVIYKSKLKSYVDLYIATLFPVALGKPNDFVLQTSTLSAERVAKANPLFDLNKDSKITVGEIEQKLLNRIPSSFKDDLKKKFCPHCKSPL</sequence>
<dbReference type="InterPro" id="IPR023346">
    <property type="entry name" value="Lysozyme-like_dom_sf"/>
</dbReference>
<dbReference type="Proteomes" id="UP000670776">
    <property type="component" value="Unassembled WGS sequence"/>
</dbReference>
<reference evidence="1 2" key="1">
    <citation type="submission" date="2021-04" db="EMBL/GenBank/DDBJ databases">
        <title>Mariniflexile gromovii gen. nov., sp. nov., a gliding bacterium isolated from the sea urchin Strongylocentrotus intermedius.</title>
        <authorList>
            <person name="Ko S."/>
            <person name="Le V."/>
            <person name="Ahn C.-Y."/>
            <person name="Oh H.-M."/>
        </authorList>
    </citation>
    <scope>NUCLEOTIDE SEQUENCE [LARGE SCALE GENOMIC DNA]</scope>
    <source>
        <strain evidence="1 2">KCTC 12570</strain>
    </source>
</reference>
<comment type="caution">
    <text evidence="1">The sequence shown here is derived from an EMBL/GenBank/DDBJ whole genome shotgun (WGS) entry which is preliminary data.</text>
</comment>
<dbReference type="SUPFAM" id="SSF53955">
    <property type="entry name" value="Lysozyme-like"/>
    <property type="match status" value="1"/>
</dbReference>
<organism evidence="1 2">
    <name type="scientific">Mariniflexile gromovii</name>
    <dbReference type="NCBI Taxonomy" id="362523"/>
    <lineage>
        <taxon>Bacteria</taxon>
        <taxon>Pseudomonadati</taxon>
        <taxon>Bacteroidota</taxon>
        <taxon>Flavobacteriia</taxon>
        <taxon>Flavobacteriales</taxon>
        <taxon>Flavobacteriaceae</taxon>
        <taxon>Mariniflexile</taxon>
    </lineage>
</organism>
<gene>
    <name evidence="1" type="ORF">J8H85_01030</name>
</gene>